<name>A0A9X2K5Z4_9ACTN</name>
<gene>
    <name evidence="2" type="ORF">HD597_008618</name>
</gene>
<feature type="compositionally biased region" description="Basic and acidic residues" evidence="1">
    <location>
        <begin position="41"/>
        <end position="50"/>
    </location>
</feature>
<sequence length="119" mass="13294">MNQQRTTGPASVLAASQSTPSNSAPGRTSTASHRSASFWPRPDRNPVIRHDHEIRRKYQPILDSWHQVIPVSAELHEELARRAAREGWRLADISVHLENALLRNLGQPPAPAHPGRPRP</sequence>
<proteinExistence type="predicted"/>
<dbReference type="RefSeq" id="WP_253751074.1">
    <property type="nucleotide sequence ID" value="NZ_BAABKA010000064.1"/>
</dbReference>
<dbReference type="EMBL" id="JAMZEB010000002">
    <property type="protein sequence ID" value="MCP2361598.1"/>
    <property type="molecule type" value="Genomic_DNA"/>
</dbReference>
<reference evidence="2" key="1">
    <citation type="submission" date="2022-06" db="EMBL/GenBank/DDBJ databases">
        <title>Sequencing the genomes of 1000 actinobacteria strains.</title>
        <authorList>
            <person name="Klenk H.-P."/>
        </authorList>
    </citation>
    <scope>NUCLEOTIDE SEQUENCE</scope>
    <source>
        <strain evidence="2">DSM 46694</strain>
    </source>
</reference>
<comment type="caution">
    <text evidence="2">The sequence shown here is derived from an EMBL/GenBank/DDBJ whole genome shotgun (WGS) entry which is preliminary data.</text>
</comment>
<keyword evidence="3" id="KW-1185">Reference proteome</keyword>
<evidence type="ECO:0000256" key="1">
    <source>
        <dbReference type="SAM" id="MobiDB-lite"/>
    </source>
</evidence>
<evidence type="ECO:0000313" key="3">
    <source>
        <dbReference type="Proteomes" id="UP001139648"/>
    </source>
</evidence>
<dbReference type="Proteomes" id="UP001139648">
    <property type="component" value="Unassembled WGS sequence"/>
</dbReference>
<feature type="region of interest" description="Disordered" evidence="1">
    <location>
        <begin position="1"/>
        <end position="50"/>
    </location>
</feature>
<organism evidence="2 3">
    <name type="scientific">Nonomuraea thailandensis</name>
    <dbReference type="NCBI Taxonomy" id="1188745"/>
    <lineage>
        <taxon>Bacteria</taxon>
        <taxon>Bacillati</taxon>
        <taxon>Actinomycetota</taxon>
        <taxon>Actinomycetes</taxon>
        <taxon>Streptosporangiales</taxon>
        <taxon>Streptosporangiaceae</taxon>
        <taxon>Nonomuraea</taxon>
    </lineage>
</organism>
<evidence type="ECO:0000313" key="2">
    <source>
        <dbReference type="EMBL" id="MCP2361598.1"/>
    </source>
</evidence>
<dbReference type="AlphaFoldDB" id="A0A9X2K5Z4"/>
<protein>
    <submittedName>
        <fullName evidence="2">Uncharacterized protein</fullName>
    </submittedName>
</protein>
<feature type="compositionally biased region" description="Polar residues" evidence="1">
    <location>
        <begin position="1"/>
        <end position="35"/>
    </location>
</feature>
<accession>A0A9X2K5Z4</accession>